<dbReference type="OMA" id="NMDCESI"/>
<sequence>MKKLVLYIFFISIFFLVFHSLCWSSSHDFDENIPDNRKLLICEKMIRVLQKGNSENPCKNLSHYCRRPETVHINCEKALQGDKVNLIFTKEGIILLQSYINSIIGINRVPLIPNPSLNMSCSEIHKRIIPRHHMPSLNGIAFARTVHRDYEFIEKTVQMSWHPRNRFCFVMDEKAKEEFKKKMRKLVGCFEEQMILMEDLPFDSAGHNQNLAHYKCMEALLKHPKWSYLMLLQNHDIITKTVYELDQIFGILNGTNDVLAGKELEERRRDDQKWDPRSSNLFKNESNIPAKVLNEPLKIASGGIEASISRGAVEWLVETVNVTKFLEQQNEIDYGADEQFISTFQLNSQLGMPGHFTTECIDQNVQVAQITRMAQFAYSHPEKCASRTVRHNACLFGIEDLKAMTELPYLVWNKVYPSFDWSVIECTAELIYNRTFLGQTEPGLDQGYYENLITVNYHKNHLKPGFKLNCSSGSQPRSYEDYL</sequence>
<evidence type="ECO:0000313" key="8">
    <source>
        <dbReference type="Proteomes" id="UP000008068"/>
    </source>
</evidence>
<evidence type="ECO:0000256" key="4">
    <source>
        <dbReference type="ARBA" id="ARBA00023136"/>
    </source>
</evidence>
<evidence type="ECO:0008006" key="9">
    <source>
        <dbReference type="Google" id="ProtNLM"/>
    </source>
</evidence>
<dbReference type="OrthoDB" id="2019572at2759"/>
<keyword evidence="8" id="KW-1185">Reference proteome</keyword>
<dbReference type="PANTHER" id="PTHR46671">
    <property type="entry name" value="PROTEIN CBG11221"/>
    <property type="match status" value="1"/>
</dbReference>
<dbReference type="EMBL" id="GL379790">
    <property type="protein sequence ID" value="EGT49588.1"/>
    <property type="molecule type" value="Genomic_DNA"/>
</dbReference>
<evidence type="ECO:0000256" key="3">
    <source>
        <dbReference type="ARBA" id="ARBA00022679"/>
    </source>
</evidence>
<dbReference type="STRING" id="135651.G0MDM7"/>
<dbReference type="Proteomes" id="UP000008068">
    <property type="component" value="Unassembled WGS sequence"/>
</dbReference>
<keyword evidence="6" id="KW-0732">Signal</keyword>
<dbReference type="GO" id="GO:0016020">
    <property type="term" value="C:membrane"/>
    <property type="evidence" value="ECO:0007669"/>
    <property type="project" value="UniProtKB-SubCell"/>
</dbReference>
<dbReference type="InParanoid" id="G0MDM7"/>
<feature type="chain" id="PRO_5003403344" description="Glycosyltransferase family 92 protein" evidence="6">
    <location>
        <begin position="25"/>
        <end position="483"/>
    </location>
</feature>
<dbReference type="AlphaFoldDB" id="G0MDM7"/>
<evidence type="ECO:0000256" key="2">
    <source>
        <dbReference type="ARBA" id="ARBA00022676"/>
    </source>
</evidence>
<evidence type="ECO:0000256" key="1">
    <source>
        <dbReference type="ARBA" id="ARBA00004606"/>
    </source>
</evidence>
<gene>
    <name evidence="7" type="ORF">CAEBREN_16662</name>
</gene>
<name>G0MDM7_CAEBE</name>
<feature type="signal peptide" evidence="6">
    <location>
        <begin position="1"/>
        <end position="24"/>
    </location>
</feature>
<keyword evidence="4" id="KW-0472">Membrane</keyword>
<keyword evidence="2" id="KW-0328">Glycosyltransferase</keyword>
<keyword evidence="5" id="KW-0325">Glycoprotein</keyword>
<dbReference type="eggNOG" id="KOG0799">
    <property type="taxonomic scope" value="Eukaryota"/>
</dbReference>
<evidence type="ECO:0000313" key="7">
    <source>
        <dbReference type="EMBL" id="EGT49588.1"/>
    </source>
</evidence>
<comment type="subcellular location">
    <subcellularLocation>
        <location evidence="1">Membrane</location>
        <topology evidence="1">Single-pass type II membrane protein</topology>
    </subcellularLocation>
</comment>
<reference evidence="8" key="1">
    <citation type="submission" date="2011-07" db="EMBL/GenBank/DDBJ databases">
        <authorList>
            <consortium name="Caenorhabditis brenneri Sequencing and Analysis Consortium"/>
            <person name="Wilson R.K."/>
        </authorList>
    </citation>
    <scope>NUCLEOTIDE SEQUENCE [LARGE SCALE GENOMIC DNA]</scope>
    <source>
        <strain evidence="8">PB2801</strain>
    </source>
</reference>
<proteinExistence type="predicted"/>
<evidence type="ECO:0000256" key="5">
    <source>
        <dbReference type="ARBA" id="ARBA00023180"/>
    </source>
</evidence>
<organism evidence="8">
    <name type="scientific">Caenorhabditis brenneri</name>
    <name type="common">Nematode worm</name>
    <dbReference type="NCBI Taxonomy" id="135651"/>
    <lineage>
        <taxon>Eukaryota</taxon>
        <taxon>Metazoa</taxon>
        <taxon>Ecdysozoa</taxon>
        <taxon>Nematoda</taxon>
        <taxon>Chromadorea</taxon>
        <taxon>Rhabditida</taxon>
        <taxon>Rhabditina</taxon>
        <taxon>Rhabditomorpha</taxon>
        <taxon>Rhabditoidea</taxon>
        <taxon>Rhabditidae</taxon>
        <taxon>Peloderinae</taxon>
        <taxon>Caenorhabditis</taxon>
    </lineage>
</organism>
<protein>
    <recommendedName>
        <fullName evidence="9">Glycosyltransferase family 92 protein</fullName>
    </recommendedName>
</protein>
<dbReference type="InterPro" id="IPR003406">
    <property type="entry name" value="Glyco_trans_14"/>
</dbReference>
<dbReference type="HOGENOM" id="CLU_032341_2_0_1"/>
<dbReference type="GO" id="GO:0016757">
    <property type="term" value="F:glycosyltransferase activity"/>
    <property type="evidence" value="ECO:0007669"/>
    <property type="project" value="UniProtKB-KW"/>
</dbReference>
<evidence type="ECO:0000256" key="6">
    <source>
        <dbReference type="SAM" id="SignalP"/>
    </source>
</evidence>
<dbReference type="PANTHER" id="PTHR46671:SF7">
    <property type="entry name" value="CORE-2_I-BRANCHING ENZYME"/>
    <property type="match status" value="1"/>
</dbReference>
<accession>G0MDM7</accession>
<keyword evidence="3" id="KW-0808">Transferase</keyword>
<dbReference type="Pfam" id="PF02485">
    <property type="entry name" value="Branch"/>
    <property type="match status" value="1"/>
</dbReference>